<dbReference type="HAMAP" id="MF_00653">
    <property type="entry name" value="PQQ_syn_PqqB"/>
    <property type="match status" value="1"/>
</dbReference>
<keyword evidence="4 6" id="KW-0813">Transport</keyword>
<dbReference type="UniPathway" id="UPA00539"/>
<evidence type="ECO:0000256" key="6">
    <source>
        <dbReference type="HAMAP-Rule" id="MF_00653"/>
    </source>
</evidence>
<gene>
    <name evidence="6 8" type="primary">pqqB</name>
    <name evidence="8" type="ORF">C6Y53_11380</name>
</gene>
<dbReference type="InterPro" id="IPR036866">
    <property type="entry name" value="RibonucZ/Hydroxyglut_hydro"/>
</dbReference>
<dbReference type="SUPFAM" id="SSF56281">
    <property type="entry name" value="Metallo-hydrolase/oxidoreductase"/>
    <property type="match status" value="1"/>
</dbReference>
<comment type="function">
    <text evidence="6">May be involved in the transport of PQQ or its precursor to the periplasm.</text>
</comment>
<evidence type="ECO:0000259" key="7">
    <source>
        <dbReference type="Pfam" id="PF12706"/>
    </source>
</evidence>
<comment type="similarity">
    <text evidence="2 6">Belongs to the PqqB family.</text>
</comment>
<evidence type="ECO:0000256" key="4">
    <source>
        <dbReference type="ARBA" id="ARBA00022448"/>
    </source>
</evidence>
<feature type="domain" description="Metallo-beta-lactamase" evidence="7">
    <location>
        <begin position="49"/>
        <end position="262"/>
    </location>
</feature>
<dbReference type="InterPro" id="IPR001279">
    <property type="entry name" value="Metallo-B-lactamas"/>
</dbReference>
<evidence type="ECO:0000313" key="9">
    <source>
        <dbReference type="Proteomes" id="UP000237655"/>
    </source>
</evidence>
<evidence type="ECO:0000256" key="1">
    <source>
        <dbReference type="ARBA" id="ARBA00004886"/>
    </source>
</evidence>
<dbReference type="GO" id="GO:0018189">
    <property type="term" value="P:pyrroloquinoline quinone biosynthetic process"/>
    <property type="evidence" value="ECO:0007669"/>
    <property type="project" value="UniProtKB-UniRule"/>
</dbReference>
<keyword evidence="9" id="KW-1185">Reference proteome</keyword>
<dbReference type="RefSeq" id="WP_106472556.1">
    <property type="nucleotide sequence ID" value="NZ_CP027665.1"/>
</dbReference>
<keyword evidence="5 6" id="KW-0884">PQQ biosynthesis</keyword>
<dbReference type="KEGG" id="thas:C6Y53_11380"/>
<dbReference type="InterPro" id="IPR011842">
    <property type="entry name" value="PQQ_synth_PqqB"/>
</dbReference>
<evidence type="ECO:0000313" key="8">
    <source>
        <dbReference type="EMBL" id="AVO38242.1"/>
    </source>
</evidence>
<dbReference type="AlphaFoldDB" id="A0A2S0MQU7"/>
<dbReference type="EMBL" id="CP027665">
    <property type="protein sequence ID" value="AVO38242.1"/>
    <property type="molecule type" value="Genomic_DNA"/>
</dbReference>
<dbReference type="Proteomes" id="UP000237655">
    <property type="component" value="Chromosome"/>
</dbReference>
<protein>
    <recommendedName>
        <fullName evidence="3 6">Coenzyme PQQ synthesis protein B</fullName>
    </recommendedName>
    <alternativeName>
        <fullName evidence="6">Pyrroloquinoline quinone biosynthesis protein B</fullName>
    </alternativeName>
</protein>
<proteinExistence type="inferred from homology"/>
<evidence type="ECO:0000256" key="2">
    <source>
        <dbReference type="ARBA" id="ARBA00008481"/>
    </source>
</evidence>
<comment type="pathway">
    <text evidence="1 6">Cofactor biosynthesis; pyrroloquinoline quinone biosynthesis.</text>
</comment>
<dbReference type="NCBIfam" id="TIGR02108">
    <property type="entry name" value="PQQ_syn_pqqB"/>
    <property type="match status" value="1"/>
</dbReference>
<name>A0A2S0MQU7_9RHOB</name>
<dbReference type="Gene3D" id="3.60.15.10">
    <property type="entry name" value="Ribonuclease Z/Hydroxyacylglutathione hydrolase-like"/>
    <property type="match status" value="1"/>
</dbReference>
<sequence length="295" mass="31378">MRFLVLGAAAGGGLPQWNCGCTNCVDARRGAIPPSSQSSLAVSMSDGNWSILNASPDIRAQLAANPQMHPCALRHTPIRSVLLTNGDIDHIAGLLSLREQTPFELLATTEIHDILVQNPVFRALSRDKVVRRAIVPDADFALQDGLTARLFPVPGKVPLFMEGETVQTDLIGGQTVGVRLTGGGRTACYIPGCADVTDALLRELADVDLLFFDGTVWDDDEMIRSGTGAKTGRRMGHVPISGEDGSVARLAGVAARKVFIHINNTNPILQPGSPERAEVLAAGWQVAQDGMEITA</sequence>
<evidence type="ECO:0000256" key="3">
    <source>
        <dbReference type="ARBA" id="ARBA00015084"/>
    </source>
</evidence>
<evidence type="ECO:0000256" key="5">
    <source>
        <dbReference type="ARBA" id="ARBA00022905"/>
    </source>
</evidence>
<accession>A0A2S0MQU7</accession>
<organism evidence="8 9">
    <name type="scientific">Pukyongiella litopenaei</name>
    <dbReference type="NCBI Taxonomy" id="2605946"/>
    <lineage>
        <taxon>Bacteria</taxon>
        <taxon>Pseudomonadati</taxon>
        <taxon>Pseudomonadota</taxon>
        <taxon>Alphaproteobacteria</taxon>
        <taxon>Rhodobacterales</taxon>
        <taxon>Paracoccaceae</taxon>
        <taxon>Pukyongiella</taxon>
    </lineage>
</organism>
<dbReference type="Pfam" id="PF12706">
    <property type="entry name" value="Lactamase_B_2"/>
    <property type="match status" value="1"/>
</dbReference>
<reference evidence="9" key="1">
    <citation type="submission" date="2018-03" db="EMBL/GenBank/DDBJ databases">
        <title>Genomic analysis of the strain SH-1 isolated from shrimp intestine.</title>
        <authorList>
            <person name="Kim Y.-S."/>
            <person name="Kim S.-E."/>
            <person name="Kim K.-H."/>
        </authorList>
    </citation>
    <scope>NUCLEOTIDE SEQUENCE [LARGE SCALE GENOMIC DNA]</scope>
    <source>
        <strain evidence="9">SH-1</strain>
    </source>
</reference>